<dbReference type="AlphaFoldDB" id="C4JVW9"/>
<gene>
    <name evidence="2" type="ORF">UREG_06711</name>
</gene>
<sequence length="160" mass="17290">MCLSVCCQSRWAWRPLSERSLAAIDHVGIRNGFCGNSGPCTTLKPCFLSGATVLPFSSSLLLFLPSGWIRTPAFWFLETISGSSRCALYVPAAIASTGILLRLLCLRRKDTDVEPFSNCDETKMPVVMSPRFDAAAAAASTARTWHPGASDIGLCLSRES</sequence>
<keyword evidence="1" id="KW-0472">Membrane</keyword>
<keyword evidence="1" id="KW-1133">Transmembrane helix</keyword>
<dbReference type="InParanoid" id="C4JVW9"/>
<evidence type="ECO:0000313" key="2">
    <source>
        <dbReference type="EMBL" id="EEP81846.1"/>
    </source>
</evidence>
<organism evidence="2 3">
    <name type="scientific">Uncinocarpus reesii (strain UAMH 1704)</name>
    <dbReference type="NCBI Taxonomy" id="336963"/>
    <lineage>
        <taxon>Eukaryota</taxon>
        <taxon>Fungi</taxon>
        <taxon>Dikarya</taxon>
        <taxon>Ascomycota</taxon>
        <taxon>Pezizomycotina</taxon>
        <taxon>Eurotiomycetes</taxon>
        <taxon>Eurotiomycetidae</taxon>
        <taxon>Onygenales</taxon>
        <taxon>Onygenaceae</taxon>
        <taxon>Uncinocarpus</taxon>
    </lineage>
</organism>
<protein>
    <submittedName>
        <fullName evidence="2">Uncharacterized protein</fullName>
    </submittedName>
</protein>
<reference evidence="3" key="1">
    <citation type="journal article" date="2009" name="Genome Res.">
        <title>Comparative genomic analyses of the human fungal pathogens Coccidioides and their relatives.</title>
        <authorList>
            <person name="Sharpton T.J."/>
            <person name="Stajich J.E."/>
            <person name="Rounsley S.D."/>
            <person name="Gardner M.J."/>
            <person name="Wortman J.R."/>
            <person name="Jordar V.S."/>
            <person name="Maiti R."/>
            <person name="Kodira C.D."/>
            <person name="Neafsey D.E."/>
            <person name="Zeng Q."/>
            <person name="Hung C.-Y."/>
            <person name="McMahan C."/>
            <person name="Muszewska A."/>
            <person name="Grynberg M."/>
            <person name="Mandel M.A."/>
            <person name="Kellner E.M."/>
            <person name="Barker B.M."/>
            <person name="Galgiani J.N."/>
            <person name="Orbach M.J."/>
            <person name="Kirkland T.N."/>
            <person name="Cole G.T."/>
            <person name="Henn M.R."/>
            <person name="Birren B.W."/>
            <person name="Taylor J.W."/>
        </authorList>
    </citation>
    <scope>NUCLEOTIDE SEQUENCE [LARGE SCALE GENOMIC DNA]</scope>
    <source>
        <strain evidence="3">UAMH 1704</strain>
    </source>
</reference>
<accession>C4JVW9</accession>
<feature type="transmembrane region" description="Helical" evidence="1">
    <location>
        <begin position="88"/>
        <end position="105"/>
    </location>
</feature>
<proteinExistence type="predicted"/>
<dbReference type="RefSeq" id="XP_002583744.1">
    <property type="nucleotide sequence ID" value="XM_002583698.1"/>
</dbReference>
<dbReference type="VEuPathDB" id="FungiDB:UREG_06711"/>
<dbReference type="Proteomes" id="UP000002058">
    <property type="component" value="Unassembled WGS sequence"/>
</dbReference>
<keyword evidence="3" id="KW-1185">Reference proteome</keyword>
<dbReference type="KEGG" id="ure:UREG_06711"/>
<name>C4JVW9_UNCRE</name>
<keyword evidence="1" id="KW-0812">Transmembrane</keyword>
<dbReference type="GeneID" id="8439117"/>
<evidence type="ECO:0000256" key="1">
    <source>
        <dbReference type="SAM" id="Phobius"/>
    </source>
</evidence>
<evidence type="ECO:0000313" key="3">
    <source>
        <dbReference type="Proteomes" id="UP000002058"/>
    </source>
</evidence>
<dbReference type="HOGENOM" id="CLU_1653455_0_0_1"/>
<feature type="transmembrane region" description="Helical" evidence="1">
    <location>
        <begin position="46"/>
        <end position="68"/>
    </location>
</feature>
<dbReference type="EMBL" id="CH476618">
    <property type="protein sequence ID" value="EEP81846.1"/>
    <property type="molecule type" value="Genomic_DNA"/>
</dbReference>